<protein>
    <submittedName>
        <fullName evidence="1">Uncharacterized protein</fullName>
    </submittedName>
</protein>
<evidence type="ECO:0000313" key="1">
    <source>
        <dbReference type="EMBL" id="KAA2241936.1"/>
    </source>
</evidence>
<keyword evidence="2" id="KW-1185">Reference proteome</keyword>
<gene>
    <name evidence="1" type="ORF">F0L74_18935</name>
</gene>
<name>A0A5B2VUR8_9BACT</name>
<dbReference type="Proteomes" id="UP000324611">
    <property type="component" value="Unassembled WGS sequence"/>
</dbReference>
<reference evidence="1 2" key="2">
    <citation type="submission" date="2019-09" db="EMBL/GenBank/DDBJ databases">
        <authorList>
            <person name="Jin C."/>
        </authorList>
    </citation>
    <scope>NUCLEOTIDE SEQUENCE [LARGE SCALE GENOMIC DNA]</scope>
    <source>
        <strain evidence="1 2">BN140078</strain>
    </source>
</reference>
<proteinExistence type="predicted"/>
<accession>A0A5B2VUR8</accession>
<dbReference type="AlphaFoldDB" id="A0A5B2VUR8"/>
<reference evidence="1 2" key="1">
    <citation type="submission" date="2019-09" db="EMBL/GenBank/DDBJ databases">
        <title>Chitinophaga ginsengihumi sp. nov., isolated from soil of ginseng rhizosphere.</title>
        <authorList>
            <person name="Lee J."/>
        </authorList>
    </citation>
    <scope>NUCLEOTIDE SEQUENCE [LARGE SCALE GENOMIC DNA]</scope>
    <source>
        <strain evidence="1 2">BN140078</strain>
    </source>
</reference>
<evidence type="ECO:0000313" key="2">
    <source>
        <dbReference type="Proteomes" id="UP000324611"/>
    </source>
</evidence>
<dbReference type="RefSeq" id="WP_149839442.1">
    <property type="nucleotide sequence ID" value="NZ_VUOC01000003.1"/>
</dbReference>
<comment type="caution">
    <text evidence="1">The sequence shown here is derived from an EMBL/GenBank/DDBJ whole genome shotgun (WGS) entry which is preliminary data.</text>
</comment>
<dbReference type="EMBL" id="VUOC01000003">
    <property type="protein sequence ID" value="KAA2241936.1"/>
    <property type="molecule type" value="Genomic_DNA"/>
</dbReference>
<sequence>MQHFRKAVLAITIAMGLWACQSGQQQEKGQAAATFQPAKPGGAINVDFTHEDDTSQVRIIFIMGDKTKEKSFDLPLAKDVDTVDLYRTVWDKPNSCYIGVLKQSHGTRYYHASVTADGELQILQRGTPPDTIWHYAEDVLGLGKMITKRPLMDNYTRNIQSGDILADLIVRLEPASTPDSIQLYTEFAGARKRQSFAVPSGYLPKIQGTDKTEHCIFGLQHDKTFDGVVDIKVENGRLQLTELGRVY</sequence>
<organism evidence="1 2">
    <name type="scientific">Chitinophaga agrisoli</name>
    <dbReference type="NCBI Taxonomy" id="2607653"/>
    <lineage>
        <taxon>Bacteria</taxon>
        <taxon>Pseudomonadati</taxon>
        <taxon>Bacteroidota</taxon>
        <taxon>Chitinophagia</taxon>
        <taxon>Chitinophagales</taxon>
        <taxon>Chitinophagaceae</taxon>
        <taxon>Chitinophaga</taxon>
    </lineage>
</organism>